<dbReference type="EMBL" id="SNRY01004159">
    <property type="protein sequence ID" value="KAA6318538.1"/>
    <property type="molecule type" value="Genomic_DNA"/>
</dbReference>
<accession>A0A5J4QBY1</accession>
<evidence type="ECO:0000313" key="1">
    <source>
        <dbReference type="EMBL" id="KAA6318538.1"/>
    </source>
</evidence>
<organism evidence="1">
    <name type="scientific">termite gut metagenome</name>
    <dbReference type="NCBI Taxonomy" id="433724"/>
    <lineage>
        <taxon>unclassified sequences</taxon>
        <taxon>metagenomes</taxon>
        <taxon>organismal metagenomes</taxon>
    </lineage>
</organism>
<comment type="caution">
    <text evidence="1">The sequence shown here is derived from an EMBL/GenBank/DDBJ whole genome shotgun (WGS) entry which is preliminary data.</text>
</comment>
<sequence>FLLFPYHVALQMCVFIEFASLWNHKYIIIILQKQNLAN</sequence>
<protein>
    <submittedName>
        <fullName evidence="1">Uncharacterized protein</fullName>
    </submittedName>
</protein>
<proteinExistence type="predicted"/>
<name>A0A5J4QBY1_9ZZZZ</name>
<reference evidence="1" key="1">
    <citation type="submission" date="2019-03" db="EMBL/GenBank/DDBJ databases">
        <title>Single cell metagenomics reveals metabolic interactions within the superorganism composed of flagellate Streblomastix strix and complex community of Bacteroidetes bacteria on its surface.</title>
        <authorList>
            <person name="Treitli S.C."/>
            <person name="Kolisko M."/>
            <person name="Husnik F."/>
            <person name="Keeling P."/>
            <person name="Hampl V."/>
        </authorList>
    </citation>
    <scope>NUCLEOTIDE SEQUENCE</scope>
    <source>
        <strain evidence="1">STM</strain>
    </source>
</reference>
<gene>
    <name evidence="1" type="ORF">EZS27_031466</name>
</gene>
<feature type="non-terminal residue" evidence="1">
    <location>
        <position position="1"/>
    </location>
</feature>
<dbReference type="AlphaFoldDB" id="A0A5J4QBY1"/>